<dbReference type="PANTHER" id="PTHR23514:SF13">
    <property type="entry name" value="INNER MEMBRANE PROTEIN YBJJ"/>
    <property type="match status" value="1"/>
</dbReference>
<sequence length="377" mass="38707">MWNHSPRLAVSAAFALNGTLFGTWAARVPAVVDRFNLSEGALGLLLLAMGIGALVSFPLAGGLADRRGAYQMSCALAVMYLASVVAIGLAPGVYWLAAALFVFGAGHGAMDVTMNSWASEVERASGKSIMSRFHAMWSLGAGIGAAGGWLATGLSVSLEAHFVMSALFSALIYGPLMRVTWASRRSTPGQSTPLFALPRGALVLVGLVAMCAGLGEGAAADWSAVYLRDVIGTSESQAALAYATFSVTMVAMRICVDPLITRFGAARVARISGLFAATGYLIALGLPSLGFALTGYVLMGIGYAAIIPLAFSRAASDPDVSAGKAIASVATLGYGAMLLGPPAIGFIAEISNLRVSLAMIGVMALLIAALSGHLRRP</sequence>
<feature type="domain" description="Major facilitator superfamily (MFS) profile" evidence="6">
    <location>
        <begin position="201"/>
        <end position="377"/>
    </location>
</feature>
<dbReference type="InterPro" id="IPR020846">
    <property type="entry name" value="MFS_dom"/>
</dbReference>
<dbReference type="GO" id="GO:0016020">
    <property type="term" value="C:membrane"/>
    <property type="evidence" value="ECO:0007669"/>
    <property type="project" value="UniProtKB-SubCell"/>
</dbReference>
<dbReference type="GO" id="GO:0022857">
    <property type="term" value="F:transmembrane transporter activity"/>
    <property type="evidence" value="ECO:0007669"/>
    <property type="project" value="InterPro"/>
</dbReference>
<dbReference type="EMBL" id="JACIEJ010000011">
    <property type="protein sequence ID" value="MBB3987580.1"/>
    <property type="molecule type" value="Genomic_DNA"/>
</dbReference>
<keyword evidence="8" id="KW-1185">Reference proteome</keyword>
<dbReference type="GO" id="GO:0016747">
    <property type="term" value="F:acyltransferase activity, transferring groups other than amino-acyl groups"/>
    <property type="evidence" value="ECO:0007669"/>
    <property type="project" value="InterPro"/>
</dbReference>
<dbReference type="RefSeq" id="WP_183968822.1">
    <property type="nucleotide sequence ID" value="NZ_BAABBZ010000057.1"/>
</dbReference>
<feature type="transmembrane region" description="Helical" evidence="5">
    <location>
        <begin position="239"/>
        <end position="256"/>
    </location>
</feature>
<feature type="transmembrane region" description="Helical" evidence="5">
    <location>
        <begin position="41"/>
        <end position="61"/>
    </location>
</feature>
<feature type="transmembrane region" description="Helical" evidence="5">
    <location>
        <begin position="68"/>
        <end position="87"/>
    </location>
</feature>
<dbReference type="SUPFAM" id="SSF103473">
    <property type="entry name" value="MFS general substrate transporter"/>
    <property type="match status" value="1"/>
</dbReference>
<comment type="caution">
    <text evidence="7">The sequence shown here is derived from an EMBL/GenBank/DDBJ whole genome shotgun (WGS) entry which is preliminary data.</text>
</comment>
<proteinExistence type="predicted"/>
<dbReference type="Gene3D" id="1.20.1250.20">
    <property type="entry name" value="MFS general substrate transporter like domains"/>
    <property type="match status" value="2"/>
</dbReference>
<keyword evidence="2 5" id="KW-0812">Transmembrane</keyword>
<protein>
    <submittedName>
        <fullName evidence="7">MFS family permease</fullName>
    </submittedName>
</protein>
<dbReference type="Proteomes" id="UP000541426">
    <property type="component" value="Unassembled WGS sequence"/>
</dbReference>
<evidence type="ECO:0000256" key="5">
    <source>
        <dbReference type="SAM" id="Phobius"/>
    </source>
</evidence>
<feature type="transmembrane region" description="Helical" evidence="5">
    <location>
        <begin position="293"/>
        <end position="313"/>
    </location>
</feature>
<evidence type="ECO:0000259" key="6">
    <source>
        <dbReference type="PROSITE" id="PS50850"/>
    </source>
</evidence>
<dbReference type="InterPro" id="IPR051788">
    <property type="entry name" value="MFS_Transporter"/>
</dbReference>
<name>A0A7W6DQY1_9RHOB</name>
<evidence type="ECO:0000256" key="2">
    <source>
        <dbReference type="ARBA" id="ARBA00022692"/>
    </source>
</evidence>
<keyword evidence="3 5" id="KW-1133">Transmembrane helix</keyword>
<feature type="transmembrane region" description="Helical" evidence="5">
    <location>
        <begin position="201"/>
        <end position="219"/>
    </location>
</feature>
<dbReference type="PANTHER" id="PTHR23514">
    <property type="entry name" value="BYPASS OF STOP CODON PROTEIN 6"/>
    <property type="match status" value="1"/>
</dbReference>
<dbReference type="PROSITE" id="PS00099">
    <property type="entry name" value="THIOLASE_3"/>
    <property type="match status" value="1"/>
</dbReference>
<feature type="transmembrane region" description="Helical" evidence="5">
    <location>
        <begin position="268"/>
        <end position="287"/>
    </location>
</feature>
<dbReference type="PROSITE" id="PS50850">
    <property type="entry name" value="MFS"/>
    <property type="match status" value="1"/>
</dbReference>
<dbReference type="AlphaFoldDB" id="A0A7W6DQY1"/>
<reference evidence="7 8" key="1">
    <citation type="submission" date="2020-08" db="EMBL/GenBank/DDBJ databases">
        <title>Genomic Encyclopedia of Type Strains, Phase IV (KMG-IV): sequencing the most valuable type-strain genomes for metagenomic binning, comparative biology and taxonomic classification.</title>
        <authorList>
            <person name="Goeker M."/>
        </authorList>
    </citation>
    <scope>NUCLEOTIDE SEQUENCE [LARGE SCALE GENOMIC DNA]</scope>
    <source>
        <strain evidence="7 8">DSM 102235</strain>
    </source>
</reference>
<dbReference type="InterPro" id="IPR036259">
    <property type="entry name" value="MFS_trans_sf"/>
</dbReference>
<accession>A0A7W6DQY1</accession>
<evidence type="ECO:0000256" key="3">
    <source>
        <dbReference type="ARBA" id="ARBA00022989"/>
    </source>
</evidence>
<feature type="transmembrane region" description="Helical" evidence="5">
    <location>
        <begin position="162"/>
        <end position="181"/>
    </location>
</feature>
<comment type="subcellular location">
    <subcellularLocation>
        <location evidence="1">Membrane</location>
        <topology evidence="1">Multi-pass membrane protein</topology>
    </subcellularLocation>
</comment>
<evidence type="ECO:0000256" key="1">
    <source>
        <dbReference type="ARBA" id="ARBA00004141"/>
    </source>
</evidence>
<evidence type="ECO:0000313" key="7">
    <source>
        <dbReference type="EMBL" id="MBB3987580.1"/>
    </source>
</evidence>
<gene>
    <name evidence="7" type="ORF">GGQ68_003927</name>
</gene>
<feature type="transmembrane region" description="Helical" evidence="5">
    <location>
        <begin position="353"/>
        <end position="374"/>
    </location>
</feature>
<keyword evidence="4 5" id="KW-0472">Membrane</keyword>
<evidence type="ECO:0000256" key="4">
    <source>
        <dbReference type="ARBA" id="ARBA00023136"/>
    </source>
</evidence>
<dbReference type="InterPro" id="IPR011701">
    <property type="entry name" value="MFS"/>
</dbReference>
<dbReference type="Pfam" id="PF07690">
    <property type="entry name" value="MFS_1"/>
    <property type="match status" value="2"/>
</dbReference>
<organism evidence="7 8">
    <name type="scientific">Sagittula marina</name>
    <dbReference type="NCBI Taxonomy" id="943940"/>
    <lineage>
        <taxon>Bacteria</taxon>
        <taxon>Pseudomonadati</taxon>
        <taxon>Pseudomonadota</taxon>
        <taxon>Alphaproteobacteria</taxon>
        <taxon>Rhodobacterales</taxon>
        <taxon>Roseobacteraceae</taxon>
        <taxon>Sagittula</taxon>
    </lineage>
</organism>
<evidence type="ECO:0000313" key="8">
    <source>
        <dbReference type="Proteomes" id="UP000541426"/>
    </source>
</evidence>
<feature type="transmembrane region" description="Helical" evidence="5">
    <location>
        <begin position="325"/>
        <end position="347"/>
    </location>
</feature>
<dbReference type="CDD" id="cd17393">
    <property type="entry name" value="MFS_MosC_like"/>
    <property type="match status" value="1"/>
</dbReference>
<dbReference type="InterPro" id="IPR020610">
    <property type="entry name" value="Thiolase_AS"/>
</dbReference>